<dbReference type="InterPro" id="IPR003673">
    <property type="entry name" value="CoA-Trfase_fam_III"/>
</dbReference>
<dbReference type="Proteomes" id="UP001597452">
    <property type="component" value="Unassembled WGS sequence"/>
</dbReference>
<dbReference type="Pfam" id="PF02515">
    <property type="entry name" value="CoA_transf_3"/>
    <property type="match status" value="1"/>
</dbReference>
<proteinExistence type="predicted"/>
<gene>
    <name evidence="1" type="ORF">ACFSW4_08115</name>
</gene>
<organism evidence="1 2">
    <name type="scientific">Piscibacillus salipiscarius</name>
    <dbReference type="NCBI Taxonomy" id="299480"/>
    <lineage>
        <taxon>Bacteria</taxon>
        <taxon>Bacillati</taxon>
        <taxon>Bacillota</taxon>
        <taxon>Bacilli</taxon>
        <taxon>Bacillales</taxon>
        <taxon>Bacillaceae</taxon>
        <taxon>Piscibacillus</taxon>
    </lineage>
</organism>
<dbReference type="InterPro" id="IPR050509">
    <property type="entry name" value="CoA-transferase_III"/>
</dbReference>
<dbReference type="RefSeq" id="WP_377328581.1">
    <property type="nucleotide sequence ID" value="NZ_JBHUMZ010000019.1"/>
</dbReference>
<keyword evidence="1" id="KW-0808">Transferase</keyword>
<sequence length="355" mass="39642">MLEGIRVLDFSQYLPGPFATLRLVDRGAEVIKVEAPNGDPARQMADGALFAANNRGKKSIAIDLKSDEGRSKVYNLLKDTDVVVESFRPGVMDRLGLGYEEVKDINPDIIYLSLTGFGQNSPYSHQGSHDLNYVAMSGFLSQFKDESGRPVMPTQTVADLIGGMVASEAILSALFKRERTGEGSYIDLAMTDAIFSMMGNHAMLSSIAGVESGIPVLNGSYANYRIYETKDGRFMVLGALEYKFWSVCQAVGEKQWLNDFPNQLKRPEIHADIERLFRARDFQDWIKIGKQYDCCLFPVLEISEVLKDDYVNDRDLVHILDGQSFVQTSHHSLTKSNRIAKLNEHADLLSQDPKV</sequence>
<dbReference type="InterPro" id="IPR023606">
    <property type="entry name" value="CoA-Trfase_III_dom_1_sf"/>
</dbReference>
<keyword evidence="2" id="KW-1185">Reference proteome</keyword>
<dbReference type="PANTHER" id="PTHR48228:SF5">
    <property type="entry name" value="ALPHA-METHYLACYL-COA RACEMASE"/>
    <property type="match status" value="1"/>
</dbReference>
<dbReference type="Gene3D" id="3.40.50.10540">
    <property type="entry name" value="Crotonobetainyl-coa:carnitine coa-transferase, domain 1"/>
    <property type="match status" value="1"/>
</dbReference>
<accession>A0ABW5QA01</accession>
<dbReference type="SUPFAM" id="SSF89796">
    <property type="entry name" value="CoA-transferase family III (CaiB/BaiF)"/>
    <property type="match status" value="1"/>
</dbReference>
<evidence type="ECO:0000313" key="2">
    <source>
        <dbReference type="Proteomes" id="UP001597452"/>
    </source>
</evidence>
<evidence type="ECO:0000313" key="1">
    <source>
        <dbReference type="EMBL" id="MFD2638824.1"/>
    </source>
</evidence>
<dbReference type="Gene3D" id="3.30.1540.10">
    <property type="entry name" value="formyl-coa transferase, domain 3"/>
    <property type="match status" value="1"/>
</dbReference>
<comment type="caution">
    <text evidence="1">The sequence shown here is derived from an EMBL/GenBank/DDBJ whole genome shotgun (WGS) entry which is preliminary data.</text>
</comment>
<dbReference type="EMBL" id="JBHUMZ010000019">
    <property type="protein sequence ID" value="MFD2638824.1"/>
    <property type="molecule type" value="Genomic_DNA"/>
</dbReference>
<dbReference type="GO" id="GO:0016740">
    <property type="term" value="F:transferase activity"/>
    <property type="evidence" value="ECO:0007669"/>
    <property type="project" value="UniProtKB-KW"/>
</dbReference>
<name>A0ABW5QA01_9BACI</name>
<reference evidence="2" key="1">
    <citation type="journal article" date="2019" name="Int. J. Syst. Evol. Microbiol.">
        <title>The Global Catalogue of Microorganisms (GCM) 10K type strain sequencing project: providing services to taxonomists for standard genome sequencing and annotation.</title>
        <authorList>
            <consortium name="The Broad Institute Genomics Platform"/>
            <consortium name="The Broad Institute Genome Sequencing Center for Infectious Disease"/>
            <person name="Wu L."/>
            <person name="Ma J."/>
        </authorList>
    </citation>
    <scope>NUCLEOTIDE SEQUENCE [LARGE SCALE GENOMIC DNA]</scope>
    <source>
        <strain evidence="2">TISTR 1571</strain>
    </source>
</reference>
<protein>
    <submittedName>
        <fullName evidence="1">CaiB/BaiF CoA transferase family protein</fullName>
    </submittedName>
</protein>
<dbReference type="InterPro" id="IPR044855">
    <property type="entry name" value="CoA-Trfase_III_dom3_sf"/>
</dbReference>
<dbReference type="PANTHER" id="PTHR48228">
    <property type="entry name" value="SUCCINYL-COA--D-CITRAMALATE COA-TRANSFERASE"/>
    <property type="match status" value="1"/>
</dbReference>